<organism evidence="1 2">
    <name type="scientific">Chryseobacterium arthrosphaerae</name>
    <dbReference type="NCBI Taxonomy" id="651561"/>
    <lineage>
        <taxon>Bacteria</taxon>
        <taxon>Pseudomonadati</taxon>
        <taxon>Bacteroidota</taxon>
        <taxon>Flavobacteriia</taxon>
        <taxon>Flavobacteriales</taxon>
        <taxon>Weeksellaceae</taxon>
        <taxon>Chryseobacterium group</taxon>
        <taxon>Chryseobacterium</taxon>
    </lineage>
</organism>
<name>A0A1B8ZEN4_9FLAO</name>
<sequence>MLKNRVFEEFLIFHCKDKGLLHKIPQPSLRLCRYQKCSVVVTKNLWVTGIQYDFFQPMIRSVIFSTTKERFYTMD</sequence>
<proteinExistence type="predicted"/>
<reference evidence="2" key="1">
    <citation type="submission" date="2016-07" db="EMBL/GenBank/DDBJ databases">
        <authorList>
            <person name="Florea S."/>
            <person name="Webb J.S."/>
            <person name="Jaromczyk J."/>
            <person name="Schardl C.L."/>
        </authorList>
    </citation>
    <scope>NUCLEOTIDE SEQUENCE [LARGE SCALE GENOMIC DNA]</scope>
    <source>
        <strain evidence="2">CC-VM-7</strain>
    </source>
</reference>
<gene>
    <name evidence="1" type="ORF">BBI00_19415</name>
</gene>
<dbReference type="Proteomes" id="UP000093432">
    <property type="component" value="Unassembled WGS sequence"/>
</dbReference>
<protein>
    <submittedName>
        <fullName evidence="1">Uncharacterized protein</fullName>
    </submittedName>
</protein>
<evidence type="ECO:0000313" key="2">
    <source>
        <dbReference type="Proteomes" id="UP000093432"/>
    </source>
</evidence>
<evidence type="ECO:0000313" key="1">
    <source>
        <dbReference type="EMBL" id="OCA70034.1"/>
    </source>
</evidence>
<dbReference type="AlphaFoldDB" id="A0A1B8ZEN4"/>
<comment type="caution">
    <text evidence="1">The sequence shown here is derived from an EMBL/GenBank/DDBJ whole genome shotgun (WGS) entry which is preliminary data.</text>
</comment>
<accession>A0A1B8ZEN4</accession>
<dbReference type="STRING" id="651561.BBI00_19415"/>
<dbReference type="EMBL" id="MAYG01000023">
    <property type="protein sequence ID" value="OCA70034.1"/>
    <property type="molecule type" value="Genomic_DNA"/>
</dbReference>